<dbReference type="InterPro" id="IPR050564">
    <property type="entry name" value="F420-G6PD/mer"/>
</dbReference>
<accession>A0A4R2JY78</accession>
<evidence type="ECO:0000256" key="2">
    <source>
        <dbReference type="SAM" id="MobiDB-lite"/>
    </source>
</evidence>
<keyword evidence="5" id="KW-1185">Reference proteome</keyword>
<gene>
    <name evidence="4" type="ORF">EV192_1011353</name>
</gene>
<reference evidence="4 5" key="1">
    <citation type="submission" date="2019-03" db="EMBL/GenBank/DDBJ databases">
        <title>Genomic Encyclopedia of Type Strains, Phase IV (KMG-IV): sequencing the most valuable type-strain genomes for metagenomic binning, comparative biology and taxonomic classification.</title>
        <authorList>
            <person name="Goeker M."/>
        </authorList>
    </citation>
    <scope>NUCLEOTIDE SEQUENCE [LARGE SCALE GENOMIC DNA]</scope>
    <source>
        <strain evidence="4 5">DSM 45934</strain>
    </source>
</reference>
<dbReference type="PANTHER" id="PTHR43244">
    <property type="match status" value="1"/>
</dbReference>
<dbReference type="RefSeq" id="WP_132112029.1">
    <property type="nucleotide sequence ID" value="NZ_SLWS01000001.1"/>
</dbReference>
<dbReference type="Gene3D" id="3.20.20.30">
    <property type="entry name" value="Luciferase-like domain"/>
    <property type="match status" value="1"/>
</dbReference>
<name>A0A4R2JY78_9PSEU</name>
<keyword evidence="4" id="KW-0503">Monooxygenase</keyword>
<evidence type="ECO:0000313" key="4">
    <source>
        <dbReference type="EMBL" id="TCO65561.1"/>
    </source>
</evidence>
<keyword evidence="1" id="KW-0560">Oxidoreductase</keyword>
<dbReference type="AlphaFoldDB" id="A0A4R2JY78"/>
<feature type="domain" description="Luciferase-like" evidence="3">
    <location>
        <begin position="27"/>
        <end position="257"/>
    </location>
</feature>
<evidence type="ECO:0000313" key="5">
    <source>
        <dbReference type="Proteomes" id="UP000295680"/>
    </source>
</evidence>
<dbReference type="OrthoDB" id="3813791at2"/>
<feature type="region of interest" description="Disordered" evidence="2">
    <location>
        <begin position="1"/>
        <end position="26"/>
    </location>
</feature>
<dbReference type="EMBL" id="SLWS01000001">
    <property type="protein sequence ID" value="TCO65561.1"/>
    <property type="molecule type" value="Genomic_DNA"/>
</dbReference>
<proteinExistence type="predicted"/>
<organism evidence="4 5">
    <name type="scientific">Actinocrispum wychmicini</name>
    <dbReference type="NCBI Taxonomy" id="1213861"/>
    <lineage>
        <taxon>Bacteria</taxon>
        <taxon>Bacillati</taxon>
        <taxon>Actinomycetota</taxon>
        <taxon>Actinomycetes</taxon>
        <taxon>Pseudonocardiales</taxon>
        <taxon>Pseudonocardiaceae</taxon>
        <taxon>Actinocrispum</taxon>
    </lineage>
</organism>
<protein>
    <submittedName>
        <fullName evidence="4">Alkanesulfonate monooxygenase SsuD/methylene tetrahydromethanopterin reductase-like flavin-dependent oxidoreductase (Luciferase family)</fullName>
    </submittedName>
</protein>
<sequence>MANATVSYQPPAGAPTPTAGVLLPTTSNDPTPSALVDFAVRAEHLGYDSLWVGETLLRPVLEPLTTLAAVSTVTSRIKLGTAAMLPAFRAPVQAAQALASLDLLSGGRLIVTVGAGFPGRSETEYAWSGVPWPQRFTRLDETVALWRQLWTADEPVSFHGKVLHYDAVPPVARPHGPEIWLGGATPKALERTGRLYDGWLPYPPSPSDYTPGLEAVHAAAAAAGRDPSAITPALYATVLVTDTVAEGEAALDDFTRRNYGKPLDVVRTIQLLVAGPREHIEAELRKYVDAGARHVLLRIAALDMAAQADQLAAIAGML</sequence>
<dbReference type="SUPFAM" id="SSF51679">
    <property type="entry name" value="Bacterial luciferase-like"/>
    <property type="match status" value="1"/>
</dbReference>
<evidence type="ECO:0000256" key="1">
    <source>
        <dbReference type="ARBA" id="ARBA00023002"/>
    </source>
</evidence>
<dbReference type="PANTHER" id="PTHR43244:SF1">
    <property type="entry name" value="5,10-METHYLENETETRAHYDROMETHANOPTERIN REDUCTASE"/>
    <property type="match status" value="1"/>
</dbReference>
<dbReference type="InterPro" id="IPR011251">
    <property type="entry name" value="Luciferase-like_dom"/>
</dbReference>
<dbReference type="Proteomes" id="UP000295680">
    <property type="component" value="Unassembled WGS sequence"/>
</dbReference>
<dbReference type="Pfam" id="PF00296">
    <property type="entry name" value="Bac_luciferase"/>
    <property type="match status" value="1"/>
</dbReference>
<comment type="caution">
    <text evidence="4">The sequence shown here is derived from an EMBL/GenBank/DDBJ whole genome shotgun (WGS) entry which is preliminary data.</text>
</comment>
<dbReference type="GO" id="GO:0016705">
    <property type="term" value="F:oxidoreductase activity, acting on paired donors, with incorporation or reduction of molecular oxygen"/>
    <property type="evidence" value="ECO:0007669"/>
    <property type="project" value="InterPro"/>
</dbReference>
<dbReference type="InterPro" id="IPR036661">
    <property type="entry name" value="Luciferase-like_sf"/>
</dbReference>
<evidence type="ECO:0000259" key="3">
    <source>
        <dbReference type="Pfam" id="PF00296"/>
    </source>
</evidence>
<dbReference type="GO" id="GO:0004497">
    <property type="term" value="F:monooxygenase activity"/>
    <property type="evidence" value="ECO:0007669"/>
    <property type="project" value="UniProtKB-KW"/>
</dbReference>